<evidence type="ECO:0000313" key="1">
    <source>
        <dbReference type="Proteomes" id="UP000504637"/>
    </source>
</evidence>
<dbReference type="OrthoDB" id="426718at2759"/>
<keyword evidence="1" id="KW-1185">Reference proteome</keyword>
<name>A0A6J3LY87_9PEZI</name>
<reference evidence="2" key="3">
    <citation type="submission" date="2025-08" db="UniProtKB">
        <authorList>
            <consortium name="RefSeq"/>
        </authorList>
    </citation>
    <scope>IDENTIFICATION</scope>
    <source>
        <strain evidence="2">CBS 342.82</strain>
    </source>
</reference>
<dbReference type="InterPro" id="IPR021838">
    <property type="entry name" value="DUF3431"/>
</dbReference>
<sequence length="253" mass="28554">MPLTSPVRWSWGRPYTRTRIGCSIADSALYMYSMSEPSEPGYLVPRTLIGREAAAFISYVIDYYDALPAYSIFIHASDTQQHNDLFGPLNSHTLPHLRLAAIDAAGYVNLRCDLDPGCPIAVNPHDPTEQDLAGYKEPRAHFVEIYSELFNVPAEQVPKHVGGVCCAQFAVSRKRILERPKKDYERMMNWIANTTQVESYGVGWVFEKIWHVVFGMDATHCPDHDQCRCDLYGWCGPLASGQTLKPLDAKSRR</sequence>
<proteinExistence type="predicted"/>
<dbReference type="PANTHER" id="PTHR37490:SF2">
    <property type="match status" value="1"/>
</dbReference>
<evidence type="ECO:0000313" key="2">
    <source>
        <dbReference type="RefSeq" id="XP_033457305.1"/>
    </source>
</evidence>
<protein>
    <submittedName>
        <fullName evidence="2">Uncharacterized protein</fullName>
    </submittedName>
</protein>
<accession>A0A6J3LY87</accession>
<dbReference type="AlphaFoldDB" id="A0A6J3LY87"/>
<reference evidence="2" key="2">
    <citation type="submission" date="2020-04" db="EMBL/GenBank/DDBJ databases">
        <authorList>
            <consortium name="NCBI Genome Project"/>
        </authorList>
    </citation>
    <scope>NUCLEOTIDE SEQUENCE</scope>
    <source>
        <strain evidence="2">CBS 342.82</strain>
    </source>
</reference>
<dbReference type="Proteomes" id="UP000504637">
    <property type="component" value="Unplaced"/>
</dbReference>
<dbReference type="PANTHER" id="PTHR37490">
    <property type="entry name" value="EXPRESSED PROTEIN"/>
    <property type="match status" value="1"/>
</dbReference>
<reference evidence="2" key="1">
    <citation type="submission" date="2020-01" db="EMBL/GenBank/DDBJ databases">
        <authorList>
            <consortium name="DOE Joint Genome Institute"/>
            <person name="Haridas S."/>
            <person name="Albert R."/>
            <person name="Binder M."/>
            <person name="Bloem J."/>
            <person name="Labutti K."/>
            <person name="Salamov A."/>
            <person name="Andreopoulos B."/>
            <person name="Baker S.E."/>
            <person name="Barry K."/>
            <person name="Bills G."/>
            <person name="Bluhm B.H."/>
            <person name="Cannon C."/>
            <person name="Castanera R."/>
            <person name="Culley D.E."/>
            <person name="Daum C."/>
            <person name="Ezra D."/>
            <person name="Gonzalez J.B."/>
            <person name="Henrissat B."/>
            <person name="Kuo A."/>
            <person name="Liang C."/>
            <person name="Lipzen A."/>
            <person name="Lutzoni F."/>
            <person name="Magnuson J."/>
            <person name="Mondo S."/>
            <person name="Nolan M."/>
            <person name="Ohm R."/>
            <person name="Pangilinan J."/>
            <person name="Park H.-J."/>
            <person name="Ramirez L."/>
            <person name="Alfaro M."/>
            <person name="Sun H."/>
            <person name="Tritt A."/>
            <person name="Yoshinaga Y."/>
            <person name="Zwiers L.-H."/>
            <person name="Turgeon B.G."/>
            <person name="Goodwin S.B."/>
            <person name="Spatafora J.W."/>
            <person name="Crous P.W."/>
            <person name="Grigoriev I.V."/>
        </authorList>
    </citation>
    <scope>NUCLEOTIDE SEQUENCE</scope>
    <source>
        <strain evidence="2">CBS 342.82</strain>
    </source>
</reference>
<dbReference type="Pfam" id="PF11913">
    <property type="entry name" value="DUF3431"/>
    <property type="match status" value="1"/>
</dbReference>
<dbReference type="RefSeq" id="XP_033457305.1">
    <property type="nucleotide sequence ID" value="XM_033608690.1"/>
</dbReference>
<organism evidence="2">
    <name type="scientific">Dissoconium aciculare CBS 342.82</name>
    <dbReference type="NCBI Taxonomy" id="1314786"/>
    <lineage>
        <taxon>Eukaryota</taxon>
        <taxon>Fungi</taxon>
        <taxon>Dikarya</taxon>
        <taxon>Ascomycota</taxon>
        <taxon>Pezizomycotina</taxon>
        <taxon>Dothideomycetes</taxon>
        <taxon>Dothideomycetidae</taxon>
        <taxon>Mycosphaerellales</taxon>
        <taxon>Dissoconiaceae</taxon>
        <taxon>Dissoconium</taxon>
    </lineage>
</organism>
<gene>
    <name evidence="2" type="ORF">K489DRAFT_51797</name>
</gene>
<dbReference type="GeneID" id="54366490"/>